<evidence type="ECO:0000256" key="1">
    <source>
        <dbReference type="SAM" id="Phobius"/>
    </source>
</evidence>
<dbReference type="InterPro" id="IPR002376">
    <property type="entry name" value="Formyl_transf_N"/>
</dbReference>
<reference evidence="3 4" key="1">
    <citation type="submission" date="2016-07" db="EMBL/GenBank/DDBJ databases">
        <title>Draft genome of Streptomyces diastatochromogenes.</title>
        <authorList>
            <person name="Podduturi R."/>
            <person name="Lukassen M.B."/>
            <person name="Clausen N."/>
            <person name="Nielsen J.L."/>
            <person name="Jorgensen N.O."/>
        </authorList>
    </citation>
    <scope>NUCLEOTIDE SEQUENCE [LARGE SCALE GENOMIC DNA]</scope>
    <source>
        <strain evidence="3 4">DSM 40608</strain>
    </source>
</reference>
<dbReference type="Proteomes" id="UP000215483">
    <property type="component" value="Unassembled WGS sequence"/>
</dbReference>
<proteinExistence type="predicted"/>
<keyword evidence="4" id="KW-1185">Reference proteome</keyword>
<dbReference type="GO" id="GO:0005829">
    <property type="term" value="C:cytosol"/>
    <property type="evidence" value="ECO:0007669"/>
    <property type="project" value="TreeGrafter"/>
</dbReference>
<keyword evidence="1" id="KW-1133">Transmembrane helix</keyword>
<protein>
    <recommendedName>
        <fullName evidence="2">Formyl transferase N-terminal domain-containing protein</fullName>
    </recommendedName>
</protein>
<dbReference type="OrthoDB" id="9802815at2"/>
<dbReference type="RefSeq" id="WP_094217641.1">
    <property type="nucleotide sequence ID" value="NZ_MCGQ01000014.1"/>
</dbReference>
<dbReference type="AlphaFoldDB" id="A0A233SH84"/>
<dbReference type="GO" id="GO:0004479">
    <property type="term" value="F:methionyl-tRNA formyltransferase activity"/>
    <property type="evidence" value="ECO:0007669"/>
    <property type="project" value="TreeGrafter"/>
</dbReference>
<dbReference type="Gene3D" id="3.40.50.170">
    <property type="entry name" value="Formyl transferase, N-terminal domain"/>
    <property type="match status" value="1"/>
</dbReference>
<evidence type="ECO:0000313" key="4">
    <source>
        <dbReference type="Proteomes" id="UP000215483"/>
    </source>
</evidence>
<gene>
    <name evidence="3" type="ORF">BEK98_18010</name>
</gene>
<keyword evidence="1" id="KW-0472">Membrane</keyword>
<dbReference type="Pfam" id="PF00551">
    <property type="entry name" value="Formyl_trans_N"/>
    <property type="match status" value="1"/>
</dbReference>
<evidence type="ECO:0000313" key="3">
    <source>
        <dbReference type="EMBL" id="OXY95004.1"/>
    </source>
</evidence>
<keyword evidence="1" id="KW-0812">Transmembrane</keyword>
<dbReference type="PANTHER" id="PTHR11138">
    <property type="entry name" value="METHIONYL-TRNA FORMYLTRANSFERASE"/>
    <property type="match status" value="1"/>
</dbReference>
<dbReference type="SUPFAM" id="SSF53328">
    <property type="entry name" value="Formyltransferase"/>
    <property type="match status" value="1"/>
</dbReference>
<feature type="domain" description="Formyl transferase N-terminal" evidence="2">
    <location>
        <begin position="94"/>
        <end position="199"/>
    </location>
</feature>
<comment type="caution">
    <text evidence="3">The sequence shown here is derived from an EMBL/GenBank/DDBJ whole genome shotgun (WGS) entry which is preliminary data.</text>
</comment>
<sequence length="295" mass="32728">MPRIALFSTECAQLGDALETIIERHHDEIAVVVTSDVYATSRGGLLQQTYRNVRRSGLAFMTYLTCSFMLYPAAIHVDRLLAPLRGGRRTRRSVAELCEAYGILHIRTGNVNAPEVAAQLERADLDFIVIYWFDQIIRERVISAPRRAVINVHAAFLPHCRGLFPTLFSALEPGTPFGISAHLIENREIDAGPVLAQRTTSPPPGRSVLFNDSWVNRAGVGMLDEVLADFDRLLDEARPQPEGGSYHSYPERHHIAQARREGLRLVTLRDFLAVVRGTGATDADGHLPDTGRTGQ</sequence>
<organism evidence="3 4">
    <name type="scientific">Streptomyces diastatochromogenes</name>
    <dbReference type="NCBI Taxonomy" id="42236"/>
    <lineage>
        <taxon>Bacteria</taxon>
        <taxon>Bacillati</taxon>
        <taxon>Actinomycetota</taxon>
        <taxon>Actinomycetes</taxon>
        <taxon>Kitasatosporales</taxon>
        <taxon>Streptomycetaceae</taxon>
        <taxon>Streptomyces</taxon>
    </lineage>
</organism>
<feature type="transmembrane region" description="Helical" evidence="1">
    <location>
        <begin position="60"/>
        <end position="82"/>
    </location>
</feature>
<evidence type="ECO:0000259" key="2">
    <source>
        <dbReference type="Pfam" id="PF00551"/>
    </source>
</evidence>
<dbReference type="PANTHER" id="PTHR11138:SF5">
    <property type="entry name" value="METHIONYL-TRNA FORMYLTRANSFERASE, MITOCHONDRIAL"/>
    <property type="match status" value="1"/>
</dbReference>
<accession>A0A233SH84</accession>
<name>A0A233SH84_STRDA</name>
<dbReference type="InterPro" id="IPR036477">
    <property type="entry name" value="Formyl_transf_N_sf"/>
</dbReference>
<dbReference type="EMBL" id="MCGQ01000014">
    <property type="protein sequence ID" value="OXY95004.1"/>
    <property type="molecule type" value="Genomic_DNA"/>
</dbReference>